<evidence type="ECO:0000256" key="3">
    <source>
        <dbReference type="ARBA" id="ARBA00009288"/>
    </source>
</evidence>
<evidence type="ECO:0000313" key="17">
    <source>
        <dbReference type="Proteomes" id="UP000295375"/>
    </source>
</evidence>
<comment type="cofactor">
    <cofactor evidence="1">
        <name>heme c</name>
        <dbReference type="ChEBI" id="CHEBI:61717"/>
    </cofactor>
</comment>
<keyword evidence="14" id="KW-0812">Transmembrane</keyword>
<proteinExistence type="inferred from homology"/>
<evidence type="ECO:0000256" key="14">
    <source>
        <dbReference type="SAM" id="Phobius"/>
    </source>
</evidence>
<keyword evidence="14" id="KW-0472">Membrane</keyword>
<comment type="subcellular location">
    <subcellularLocation>
        <location evidence="2">Cell envelope</location>
    </subcellularLocation>
</comment>
<dbReference type="SUPFAM" id="SSF48695">
    <property type="entry name" value="Multiheme cytochromes"/>
    <property type="match status" value="1"/>
</dbReference>
<dbReference type="InterPro" id="IPR003321">
    <property type="entry name" value="Cyt_c552"/>
</dbReference>
<evidence type="ECO:0000256" key="5">
    <source>
        <dbReference type="ARBA" id="ARBA00022448"/>
    </source>
</evidence>
<keyword evidence="17" id="KW-1185">Reference proteome</keyword>
<evidence type="ECO:0000256" key="13">
    <source>
        <dbReference type="ARBA" id="ARBA00049131"/>
    </source>
</evidence>
<dbReference type="GO" id="GO:0020037">
    <property type="term" value="F:heme binding"/>
    <property type="evidence" value="ECO:0007669"/>
    <property type="project" value="TreeGrafter"/>
</dbReference>
<accession>A0A4R6UVI5</accession>
<evidence type="ECO:0000256" key="9">
    <source>
        <dbReference type="ARBA" id="ARBA00022837"/>
    </source>
</evidence>
<evidence type="ECO:0000313" key="16">
    <source>
        <dbReference type="EMBL" id="TDQ51350.1"/>
    </source>
</evidence>
<dbReference type="OrthoDB" id="9814800at2"/>
<evidence type="ECO:0000259" key="15">
    <source>
        <dbReference type="Pfam" id="PF14537"/>
    </source>
</evidence>
<keyword evidence="8" id="KW-0732">Signal</keyword>
<reference evidence="16 17" key="1">
    <citation type="submission" date="2019-03" db="EMBL/GenBank/DDBJ databases">
        <title>Genomic Encyclopedia of Type Strains, Phase IV (KMG-IV): sequencing the most valuable type-strain genomes for metagenomic binning, comparative biology and taxonomic classification.</title>
        <authorList>
            <person name="Goeker M."/>
        </authorList>
    </citation>
    <scope>NUCLEOTIDE SEQUENCE [LARGE SCALE GENOMIC DNA]</scope>
    <source>
        <strain evidence="16 17">DSM 103792</strain>
    </source>
</reference>
<evidence type="ECO:0000256" key="7">
    <source>
        <dbReference type="ARBA" id="ARBA00022723"/>
    </source>
</evidence>
<dbReference type="InterPro" id="IPR012286">
    <property type="entry name" value="Tetrahaem_cytochrome"/>
</dbReference>
<feature type="transmembrane region" description="Helical" evidence="14">
    <location>
        <begin position="7"/>
        <end position="26"/>
    </location>
</feature>
<sequence length="433" mass="48085">MKTKSLTLFAFVVVSTLIAIFGWQWFTGEDKRLLQPGPLSYAHHQIELTCHSCHGDSFAGNAGIEQECKNCHASELKAMDDAHGQKKFSDPRNAAELAILDATKCLNCHQEHQPEFTRKMSVTQPVDYCVACHQEVFSERESHRNLAADTCTNAGCHNYHDASTLYENFLVAHLNEPAQLATTTRIARVIDHKPLLRADRMPTATEPLPAAMNAAHQQWQKSAHALGHANCADCHRDNDNWQVSIETCQGCHEGQVESFQQGHHGMRVAVGLPPLEVSMAKLPMHQDASDKVLNCHSCHQAHDYNTRKAEADACLGCHNDKHSKQWRASKHAELWQQNPDHGASCATCHMPRLVDKATGKISVEHNNSANLRPNDKMVKMVCMNCHGVEFALTALADPDQIDSNFSKAINASHSSMDFVRARQNEVSASSRPD</sequence>
<dbReference type="PANTHER" id="PTHR30633:SF0">
    <property type="entry name" value="CYTOCHROME C-552"/>
    <property type="match status" value="1"/>
</dbReference>
<comment type="caution">
    <text evidence="16">The sequence shown here is derived from an EMBL/GenBank/DDBJ whole genome shotgun (WGS) entry which is preliminary data.</text>
</comment>
<dbReference type="GO" id="GO:0046872">
    <property type="term" value="F:metal ion binding"/>
    <property type="evidence" value="ECO:0007669"/>
    <property type="project" value="UniProtKB-KW"/>
</dbReference>
<comment type="catalytic activity">
    <reaction evidence="13">
        <text>6 Fe(III)-[cytochrome c] + NH4(+) + 2 H2O = 6 Fe(II)-[cytochrome c] + nitrite + 8 H(+)</text>
        <dbReference type="Rhea" id="RHEA:13089"/>
        <dbReference type="Rhea" id="RHEA-COMP:10350"/>
        <dbReference type="Rhea" id="RHEA-COMP:14399"/>
        <dbReference type="ChEBI" id="CHEBI:15377"/>
        <dbReference type="ChEBI" id="CHEBI:15378"/>
        <dbReference type="ChEBI" id="CHEBI:16301"/>
        <dbReference type="ChEBI" id="CHEBI:28938"/>
        <dbReference type="ChEBI" id="CHEBI:29033"/>
        <dbReference type="ChEBI" id="CHEBI:29034"/>
        <dbReference type="EC" id="1.7.2.2"/>
    </reaction>
</comment>
<dbReference type="EC" id="1.7.2.2" evidence="4"/>
<dbReference type="GO" id="GO:0019645">
    <property type="term" value="P:anaerobic electron transport chain"/>
    <property type="evidence" value="ECO:0007669"/>
    <property type="project" value="TreeGrafter"/>
</dbReference>
<organism evidence="16 17">
    <name type="scientific">Permianibacter aggregans</name>
    <dbReference type="NCBI Taxonomy" id="1510150"/>
    <lineage>
        <taxon>Bacteria</taxon>
        <taxon>Pseudomonadati</taxon>
        <taxon>Pseudomonadota</taxon>
        <taxon>Gammaproteobacteria</taxon>
        <taxon>Pseudomonadales</taxon>
        <taxon>Pseudomonadaceae</taxon>
        <taxon>Permianibacter</taxon>
    </lineage>
</organism>
<dbReference type="InterPro" id="IPR036280">
    <property type="entry name" value="Multihaem_cyt_sf"/>
</dbReference>
<keyword evidence="12" id="KW-0408">Iron</keyword>
<evidence type="ECO:0000256" key="12">
    <source>
        <dbReference type="ARBA" id="ARBA00023004"/>
    </source>
</evidence>
<keyword evidence="11" id="KW-0560">Oxidoreductase</keyword>
<evidence type="ECO:0000256" key="1">
    <source>
        <dbReference type="ARBA" id="ARBA00001926"/>
    </source>
</evidence>
<dbReference type="Gene3D" id="1.10.1130.10">
    <property type="entry name" value="Flavocytochrome C3, Chain A"/>
    <property type="match status" value="1"/>
</dbReference>
<keyword evidence="9" id="KW-0106">Calcium</keyword>
<protein>
    <recommendedName>
        <fullName evidence="4">nitrite reductase (cytochrome; ammonia-forming)</fullName>
        <ecNumber evidence="4">1.7.2.2</ecNumber>
    </recommendedName>
</protein>
<evidence type="ECO:0000256" key="8">
    <source>
        <dbReference type="ARBA" id="ARBA00022729"/>
    </source>
</evidence>
<gene>
    <name evidence="16" type="ORF">EV696_101324</name>
</gene>
<feature type="domain" description="Tetrahaem cytochrome" evidence="15">
    <location>
        <begin position="43"/>
        <end position="134"/>
    </location>
</feature>
<dbReference type="EMBL" id="SNYM01000001">
    <property type="protein sequence ID" value="TDQ51350.1"/>
    <property type="molecule type" value="Genomic_DNA"/>
</dbReference>
<comment type="similarity">
    <text evidence="3">Belongs to the cytochrome c-552 family.</text>
</comment>
<dbReference type="GO" id="GO:0042279">
    <property type="term" value="F:nitrite reductase (cytochrome, ammonia-forming) activity"/>
    <property type="evidence" value="ECO:0007669"/>
    <property type="project" value="UniProtKB-EC"/>
</dbReference>
<keyword evidence="6" id="KW-0349">Heme</keyword>
<evidence type="ECO:0000256" key="6">
    <source>
        <dbReference type="ARBA" id="ARBA00022617"/>
    </source>
</evidence>
<dbReference type="Proteomes" id="UP000295375">
    <property type="component" value="Unassembled WGS sequence"/>
</dbReference>
<keyword evidence="5" id="KW-0813">Transport</keyword>
<evidence type="ECO:0000256" key="10">
    <source>
        <dbReference type="ARBA" id="ARBA00022982"/>
    </source>
</evidence>
<dbReference type="PANTHER" id="PTHR30633">
    <property type="entry name" value="CYTOCHROME C-552 RESPIRATORY NITRITE REDUCTASE"/>
    <property type="match status" value="1"/>
</dbReference>
<name>A0A4R6UVI5_9GAMM</name>
<evidence type="ECO:0000256" key="4">
    <source>
        <dbReference type="ARBA" id="ARBA00011887"/>
    </source>
</evidence>
<evidence type="ECO:0000256" key="11">
    <source>
        <dbReference type="ARBA" id="ARBA00023002"/>
    </source>
</evidence>
<dbReference type="AlphaFoldDB" id="A0A4R6UVI5"/>
<dbReference type="GO" id="GO:0030288">
    <property type="term" value="C:outer membrane-bounded periplasmic space"/>
    <property type="evidence" value="ECO:0007669"/>
    <property type="project" value="TreeGrafter"/>
</dbReference>
<keyword evidence="10" id="KW-0249">Electron transport</keyword>
<evidence type="ECO:0000256" key="2">
    <source>
        <dbReference type="ARBA" id="ARBA00004196"/>
    </source>
</evidence>
<keyword evidence="14" id="KW-1133">Transmembrane helix</keyword>
<keyword evidence="7" id="KW-0479">Metal-binding</keyword>
<dbReference type="Gene3D" id="3.90.10.10">
    <property type="entry name" value="Cytochrome C3"/>
    <property type="match status" value="2"/>
</dbReference>
<dbReference type="Pfam" id="PF14537">
    <property type="entry name" value="Cytochrom_c3_2"/>
    <property type="match status" value="1"/>
</dbReference>